<sequence>MLVSGSQQPLLLCSSRKGSGTVAYPLACSYLCLQTLPISCSVHRCCFLVLVGLCIEPHLLDLSSAISPLPSVQFRIRKIQIRYVW</sequence>
<evidence type="ECO:0000313" key="1">
    <source>
        <dbReference type="EMBL" id="AAR28044.1"/>
    </source>
</evidence>
<dbReference type="RefSeq" id="YP_164520.1">
    <property type="nucleotide sequence ID" value="NC_006561.1"/>
</dbReference>
<dbReference type="EMBL" id="AY394721">
    <property type="protein sequence ID" value="AAR28044.1"/>
    <property type="molecule type" value="Genomic_DNA"/>
</dbReference>
<organism evidence="1 2">
    <name type="scientific">Muscovy duck circovirus</name>
    <dbReference type="NCBI Taxonomy" id="257468"/>
    <lineage>
        <taxon>Viruses</taxon>
        <taxon>Monodnaviria</taxon>
        <taxon>Shotokuvirae</taxon>
        <taxon>Cressdnaviricota</taxon>
        <taxon>Arfiviricetes</taxon>
        <taxon>Cirlivirales</taxon>
        <taxon>Circoviridae</taxon>
        <taxon>Circovirus</taxon>
        <taxon>Circovirus duck</taxon>
    </lineage>
</organism>
<dbReference type="Proteomes" id="UP000101476">
    <property type="component" value="Genome"/>
</dbReference>
<protein>
    <submittedName>
        <fullName evidence="1">ORFV2</fullName>
    </submittedName>
</protein>
<dbReference type="GeneID" id="3196996"/>
<proteinExistence type="predicted"/>
<reference evidence="1 2" key="1">
    <citation type="journal article" date="2006" name="Avian Dis.">
        <title>Development of a polymerase chain reaction procedure for detection and differentiation of duck and goose circovirus.</title>
        <authorList>
            <person name="Chen C.L."/>
            <person name="Wang P.X."/>
            <person name="Lee M.S."/>
            <person name="Shien J.H."/>
            <person name="Shien H.K."/>
            <person name="Ou S.J."/>
            <person name="Chen C.H."/>
            <person name="Chang P.C."/>
        </authorList>
    </citation>
    <scope>NUCLEOTIDE SEQUENCE [LARGE SCALE GENOMIC DNA]</scope>
    <source>
        <strain evidence="1">TC1/2002</strain>
    </source>
</reference>
<accession>Q5WRJ9</accession>
<name>Q5WRJ9_9CIRC</name>
<evidence type="ECO:0000313" key="2">
    <source>
        <dbReference type="Proteomes" id="UP000101476"/>
    </source>
</evidence>
<dbReference type="KEGG" id="vg:3196996"/>